<evidence type="ECO:0000256" key="6">
    <source>
        <dbReference type="ARBA" id="ARBA00023136"/>
    </source>
</evidence>
<dbReference type="GO" id="GO:0005886">
    <property type="term" value="C:plasma membrane"/>
    <property type="evidence" value="ECO:0007669"/>
    <property type="project" value="UniProtKB-SubCell"/>
</dbReference>
<dbReference type="GO" id="GO:0005524">
    <property type="term" value="F:ATP binding"/>
    <property type="evidence" value="ECO:0007669"/>
    <property type="project" value="UniProtKB-KW"/>
</dbReference>
<evidence type="ECO:0000256" key="4">
    <source>
        <dbReference type="ARBA" id="ARBA00022840"/>
    </source>
</evidence>
<dbReference type="AlphaFoldDB" id="A0A7M4DQC0"/>
<evidence type="ECO:0000256" key="5">
    <source>
        <dbReference type="ARBA" id="ARBA00022989"/>
    </source>
</evidence>
<keyword evidence="4 11" id="KW-0067">ATP-binding</keyword>
<dbReference type="PANTHER" id="PTHR43394:SF1">
    <property type="entry name" value="ATP-BINDING CASSETTE SUB-FAMILY B MEMBER 10, MITOCHONDRIAL"/>
    <property type="match status" value="1"/>
</dbReference>
<reference evidence="11 12" key="1">
    <citation type="submission" date="2019-11" db="EMBL/GenBank/DDBJ databases">
        <authorList>
            <person name="Criscuolo A."/>
        </authorList>
    </citation>
    <scope>NUCLEOTIDE SEQUENCE [LARGE SCALE GENOMIC DNA]</scope>
    <source>
        <strain evidence="11">CIP111667</strain>
    </source>
</reference>
<dbReference type="Gene3D" id="1.20.1560.10">
    <property type="entry name" value="ABC transporter type 1, transmembrane domain"/>
    <property type="match status" value="1"/>
</dbReference>
<protein>
    <submittedName>
        <fullName evidence="11">Putative ABC transporter ATP-binding protein</fullName>
    </submittedName>
</protein>
<organism evidence="11 12">
    <name type="scientific">Occultella aeris</name>
    <dbReference type="NCBI Taxonomy" id="2761496"/>
    <lineage>
        <taxon>Bacteria</taxon>
        <taxon>Bacillati</taxon>
        <taxon>Actinomycetota</taxon>
        <taxon>Actinomycetes</taxon>
        <taxon>Micrococcales</taxon>
        <taxon>Ruaniaceae</taxon>
        <taxon>Occultella</taxon>
    </lineage>
</organism>
<evidence type="ECO:0000256" key="3">
    <source>
        <dbReference type="ARBA" id="ARBA00022741"/>
    </source>
</evidence>
<dbReference type="GO" id="GO:0015421">
    <property type="term" value="F:ABC-type oligopeptide transporter activity"/>
    <property type="evidence" value="ECO:0007669"/>
    <property type="project" value="TreeGrafter"/>
</dbReference>
<feature type="transmembrane region" description="Helical" evidence="8">
    <location>
        <begin position="260"/>
        <end position="280"/>
    </location>
</feature>
<keyword evidence="5 8" id="KW-1133">Transmembrane helix</keyword>
<dbReference type="PANTHER" id="PTHR43394">
    <property type="entry name" value="ATP-DEPENDENT PERMEASE MDL1, MITOCHONDRIAL"/>
    <property type="match status" value="1"/>
</dbReference>
<evidence type="ECO:0000256" key="7">
    <source>
        <dbReference type="SAM" id="MobiDB-lite"/>
    </source>
</evidence>
<feature type="transmembrane region" description="Helical" evidence="8">
    <location>
        <begin position="74"/>
        <end position="99"/>
    </location>
</feature>
<dbReference type="Proteomes" id="UP000419743">
    <property type="component" value="Unassembled WGS sequence"/>
</dbReference>
<dbReference type="SMART" id="SM00382">
    <property type="entry name" value="AAA"/>
    <property type="match status" value="1"/>
</dbReference>
<evidence type="ECO:0000259" key="9">
    <source>
        <dbReference type="PROSITE" id="PS50893"/>
    </source>
</evidence>
<feature type="domain" description="ABC transmembrane type-1" evidence="10">
    <location>
        <begin position="34"/>
        <end position="316"/>
    </location>
</feature>
<comment type="subcellular location">
    <subcellularLocation>
        <location evidence="1">Cell membrane</location>
        <topology evidence="1">Multi-pass membrane protein</topology>
    </subcellularLocation>
</comment>
<evidence type="ECO:0000256" key="1">
    <source>
        <dbReference type="ARBA" id="ARBA00004651"/>
    </source>
</evidence>
<dbReference type="InterPro" id="IPR036640">
    <property type="entry name" value="ABC1_TM_sf"/>
</dbReference>
<evidence type="ECO:0000313" key="12">
    <source>
        <dbReference type="Proteomes" id="UP000419743"/>
    </source>
</evidence>
<sequence>MTGSPTPQRFPVATTGQTWRALAALTRGRRGRGVLAIILLLGGSGSALFVPRLLGVGVDQVATGRPWTDLAGTAGLLFGVGVATAALGYLGGTVLVRVIQDVIADLREDVVAVVLDQPVSRAEAAGSSDVVSRVTRDVEAVTEAADGVLPAVVGAAFTILLSVAGIAVIDPRLALAAGLAVPFQWYGTRRFVRASRAVYTALRVAEAERGQAIIETVAGAETVRAHGVERERLAQVHERGLVAIDLGVTAARLRTRFFGWLNLAEFVGLTGIIVVGFQLVDHRVVTVGAATAAALYFHRLFAPIGELLTSLDDLQRAGVGLARLVGVAGLRPNTPSPVDPAGIEAPCPPPPHTERARTAPRHGEAFGAEPDGTVRLRDVQFSYGPGRRAVDGVGLQIADGELVALVGASGSGKSTLARLISGELIPDGGEVLVGGARAVDRRRSPIVALVTQEVHVFEASVADNLRLGAPDASEAQLWAALRAVHADFVSDLPDGLDTLLGAHGLDLDAGTAQHLALARVVLMDPRVVVLDEATAEGGGADPELLTRAMAAATAGRTGVVVAHRLSQARSADRVVVLRDGALAETGSHEELMAMRGEYARLWAAWSSARPGCPRARHPDDRAAGPRARPRVPG</sequence>
<accession>A0A7M4DQC0</accession>
<comment type="caution">
    <text evidence="11">The sequence shown here is derived from an EMBL/GenBank/DDBJ whole genome shotgun (WGS) entry which is preliminary data.</text>
</comment>
<dbReference type="Gene3D" id="3.40.50.300">
    <property type="entry name" value="P-loop containing nucleotide triphosphate hydrolases"/>
    <property type="match status" value="1"/>
</dbReference>
<dbReference type="InterPro" id="IPR003593">
    <property type="entry name" value="AAA+_ATPase"/>
</dbReference>
<keyword evidence="6 8" id="KW-0472">Membrane</keyword>
<proteinExistence type="predicted"/>
<feature type="region of interest" description="Disordered" evidence="7">
    <location>
        <begin position="609"/>
        <end position="633"/>
    </location>
</feature>
<keyword evidence="2 8" id="KW-0812">Transmembrane</keyword>
<feature type="domain" description="ABC transporter" evidence="9">
    <location>
        <begin position="374"/>
        <end position="604"/>
    </location>
</feature>
<evidence type="ECO:0000313" key="11">
    <source>
        <dbReference type="EMBL" id="VZO39664.1"/>
    </source>
</evidence>
<dbReference type="Pfam" id="PF00664">
    <property type="entry name" value="ABC_membrane"/>
    <property type="match status" value="1"/>
</dbReference>
<dbReference type="SUPFAM" id="SSF90123">
    <property type="entry name" value="ABC transporter transmembrane region"/>
    <property type="match status" value="1"/>
</dbReference>
<evidence type="ECO:0000259" key="10">
    <source>
        <dbReference type="PROSITE" id="PS50929"/>
    </source>
</evidence>
<dbReference type="Pfam" id="PF00005">
    <property type="entry name" value="ABC_tran"/>
    <property type="match status" value="1"/>
</dbReference>
<dbReference type="InterPro" id="IPR039421">
    <property type="entry name" value="Type_1_exporter"/>
</dbReference>
<dbReference type="InterPro" id="IPR003439">
    <property type="entry name" value="ABC_transporter-like_ATP-bd"/>
</dbReference>
<dbReference type="InterPro" id="IPR011527">
    <property type="entry name" value="ABC1_TM_dom"/>
</dbReference>
<keyword evidence="3" id="KW-0547">Nucleotide-binding</keyword>
<dbReference type="CDD" id="cd07346">
    <property type="entry name" value="ABC_6TM_exporters"/>
    <property type="match status" value="1"/>
</dbReference>
<evidence type="ECO:0000256" key="8">
    <source>
        <dbReference type="SAM" id="Phobius"/>
    </source>
</evidence>
<dbReference type="GO" id="GO:0016887">
    <property type="term" value="F:ATP hydrolysis activity"/>
    <property type="evidence" value="ECO:0007669"/>
    <property type="project" value="InterPro"/>
</dbReference>
<dbReference type="PROSITE" id="PS50893">
    <property type="entry name" value="ABC_TRANSPORTER_2"/>
    <property type="match status" value="1"/>
</dbReference>
<dbReference type="SUPFAM" id="SSF52540">
    <property type="entry name" value="P-loop containing nucleoside triphosphate hydrolases"/>
    <property type="match status" value="1"/>
</dbReference>
<keyword evidence="12" id="KW-1185">Reference proteome</keyword>
<evidence type="ECO:0000256" key="2">
    <source>
        <dbReference type="ARBA" id="ARBA00022692"/>
    </source>
</evidence>
<gene>
    <name evidence="11" type="ORF">HALOF300_04358</name>
</gene>
<feature type="transmembrane region" description="Helical" evidence="8">
    <location>
        <begin position="34"/>
        <end position="54"/>
    </location>
</feature>
<dbReference type="PROSITE" id="PS50929">
    <property type="entry name" value="ABC_TM1F"/>
    <property type="match status" value="1"/>
</dbReference>
<dbReference type="EMBL" id="CACRYJ010000061">
    <property type="protein sequence ID" value="VZO39664.1"/>
    <property type="molecule type" value="Genomic_DNA"/>
</dbReference>
<name>A0A7M4DQC0_9MICO</name>
<dbReference type="InterPro" id="IPR027417">
    <property type="entry name" value="P-loop_NTPase"/>
</dbReference>